<dbReference type="SUPFAM" id="SSF54160">
    <property type="entry name" value="Chromo domain-like"/>
    <property type="match status" value="1"/>
</dbReference>
<organism evidence="2 3">
    <name type="scientific">Paspalum notatum var. saurae</name>
    <dbReference type="NCBI Taxonomy" id="547442"/>
    <lineage>
        <taxon>Eukaryota</taxon>
        <taxon>Viridiplantae</taxon>
        <taxon>Streptophyta</taxon>
        <taxon>Embryophyta</taxon>
        <taxon>Tracheophyta</taxon>
        <taxon>Spermatophyta</taxon>
        <taxon>Magnoliopsida</taxon>
        <taxon>Liliopsida</taxon>
        <taxon>Poales</taxon>
        <taxon>Poaceae</taxon>
        <taxon>PACMAD clade</taxon>
        <taxon>Panicoideae</taxon>
        <taxon>Andropogonodae</taxon>
        <taxon>Paspaleae</taxon>
        <taxon>Paspalinae</taxon>
        <taxon>Paspalum</taxon>
    </lineage>
</organism>
<dbReference type="InterPro" id="IPR016197">
    <property type="entry name" value="Chromo-like_dom_sf"/>
</dbReference>
<evidence type="ECO:0000259" key="1">
    <source>
        <dbReference type="Pfam" id="PF24626"/>
    </source>
</evidence>
<keyword evidence="3" id="KW-1185">Reference proteome</keyword>
<evidence type="ECO:0000313" key="2">
    <source>
        <dbReference type="EMBL" id="WVZ53445.1"/>
    </source>
</evidence>
<reference evidence="2 3" key="1">
    <citation type="submission" date="2024-02" db="EMBL/GenBank/DDBJ databases">
        <title>High-quality chromosome-scale genome assembly of Pensacola bahiagrass (Paspalum notatum Flugge var. saurae).</title>
        <authorList>
            <person name="Vega J.M."/>
            <person name="Podio M."/>
            <person name="Orjuela J."/>
            <person name="Siena L.A."/>
            <person name="Pessino S.C."/>
            <person name="Combes M.C."/>
            <person name="Mariac C."/>
            <person name="Albertini E."/>
            <person name="Pupilli F."/>
            <person name="Ortiz J.P.A."/>
            <person name="Leblanc O."/>
        </authorList>
    </citation>
    <scope>NUCLEOTIDE SEQUENCE [LARGE SCALE GENOMIC DNA]</scope>
    <source>
        <strain evidence="2">R1</strain>
        <tissue evidence="2">Leaf</tissue>
    </source>
</reference>
<dbReference type="Pfam" id="PF24626">
    <property type="entry name" value="SH3_Tf2-1"/>
    <property type="match status" value="1"/>
</dbReference>
<dbReference type="AlphaFoldDB" id="A0AAQ3SKQ8"/>
<dbReference type="Proteomes" id="UP001341281">
    <property type="component" value="Chromosome 01"/>
</dbReference>
<evidence type="ECO:0000313" key="3">
    <source>
        <dbReference type="Proteomes" id="UP001341281"/>
    </source>
</evidence>
<feature type="domain" description="Tf2-1-like SH3-like" evidence="1">
    <location>
        <begin position="38"/>
        <end position="102"/>
    </location>
</feature>
<dbReference type="PANTHER" id="PTHR46148:SF52">
    <property type="entry name" value="OS04G0603800 PROTEIN"/>
    <property type="match status" value="1"/>
</dbReference>
<name>A0AAQ3SKQ8_PASNO</name>
<gene>
    <name evidence="2" type="ORF">U9M48_004385</name>
</gene>
<protein>
    <recommendedName>
        <fullName evidence="1">Tf2-1-like SH3-like domain-containing protein</fullName>
    </recommendedName>
</protein>
<dbReference type="EMBL" id="CP144745">
    <property type="protein sequence ID" value="WVZ53445.1"/>
    <property type="molecule type" value="Genomic_DNA"/>
</dbReference>
<sequence>MAERAEFLEDVRARLEQAQAVAKCAYDRGHRALSFALGDWVWLRIRHRVPASIPTTARGKLRPRYYGPYRIAAVINDVAYRLELPAGARIHNVFHVGLLKKFIGETPVTPPPLPPLHYGAVQPQPAKALKSRVARGVHQILVQWESLPSSAASWEDVDVFRKRYPLFQLADELLTEGGRDVMWGRVYHRRKESRNSQSVAQG</sequence>
<accession>A0AAQ3SKQ8</accession>
<dbReference type="InterPro" id="IPR056924">
    <property type="entry name" value="SH3_Tf2-1"/>
</dbReference>
<proteinExistence type="predicted"/>
<dbReference type="PANTHER" id="PTHR46148">
    <property type="entry name" value="CHROMO DOMAIN-CONTAINING PROTEIN"/>
    <property type="match status" value="1"/>
</dbReference>